<keyword evidence="2" id="KW-0813">Transport</keyword>
<dbReference type="InterPro" id="IPR011074">
    <property type="entry name" value="CRAL/TRIO_N_dom"/>
</dbReference>
<protein>
    <recommendedName>
        <fullName evidence="5">CRAL-TRIO domain-containing protein</fullName>
    </recommendedName>
</protein>
<dbReference type="PROSITE" id="PS50191">
    <property type="entry name" value="CRAL_TRIO"/>
    <property type="match status" value="1"/>
</dbReference>
<evidence type="ECO:0000313" key="6">
    <source>
        <dbReference type="EMBL" id="KAK7277547.1"/>
    </source>
</evidence>
<dbReference type="Proteomes" id="UP001359559">
    <property type="component" value="Unassembled WGS sequence"/>
</dbReference>
<dbReference type="EMBL" id="JAYKXN010000006">
    <property type="protein sequence ID" value="KAK7277547.1"/>
    <property type="molecule type" value="Genomic_DNA"/>
</dbReference>
<proteinExistence type="predicted"/>
<evidence type="ECO:0000256" key="2">
    <source>
        <dbReference type="ARBA" id="ARBA00022448"/>
    </source>
</evidence>
<dbReference type="AlphaFoldDB" id="A0AAN9FJC7"/>
<evidence type="ECO:0000256" key="1">
    <source>
        <dbReference type="ARBA" id="ARBA00004370"/>
    </source>
</evidence>
<feature type="domain" description="CRAL-TRIO" evidence="5">
    <location>
        <begin position="251"/>
        <end position="426"/>
    </location>
</feature>
<evidence type="ECO:0000259" key="5">
    <source>
        <dbReference type="PROSITE" id="PS50191"/>
    </source>
</evidence>
<dbReference type="InterPro" id="IPR036273">
    <property type="entry name" value="CRAL/TRIO_N_dom_sf"/>
</dbReference>
<comment type="subcellular location">
    <subcellularLocation>
        <location evidence="1">Membrane</location>
    </subcellularLocation>
</comment>
<comment type="caution">
    <text evidence="6">The sequence shown here is derived from an EMBL/GenBank/DDBJ whole genome shotgun (WGS) entry which is preliminary data.</text>
</comment>
<evidence type="ECO:0000256" key="3">
    <source>
        <dbReference type="ARBA" id="ARBA00023136"/>
    </source>
</evidence>
<sequence length="541" mass="62479">MKQRLRIINPSSLNLTSRVGKTGPYVTPSPPLTCLFLSGKCSVPENFLKVKRRKKTIRFQASRAAMNDTTYECNDQIGHGIVGLCGVPLVFIENDGKNFINEKDHFFIDTQEDQDDHDFDYHDHHEEDLDENETLSSNGDDVVHNPAEIKLKIKKSLLQFRCKVEDAILGNYLLGKPDEELAPEDIAVAREDLRGITLWGVPLLPSRAHEGTDIVLRNFLKAKDYKVNDAFDMLQKTLIWRIKNKIDGILDEDFGDEFENAGFLCSKDKEGRPVVYHVCGMFKDRRVYKKTFGTQQKCDKFLRWRIQLIERAMQKLCFREGGVDSIVQVFDLKHSQMQGMKELNSVSKKAILLFQNYYPELIYRNIVIYAPFWFYTSQVLFSRLMNQRTKKRFILARPQKATKTLLKFIAPEHLSVEYGGLRRNKDADFSPDDKVLELKIKANTVSKVEFPVTEPGVTVTWDITVVGWDVTYKEEFIPDDEGSYNILLQNQIIEGESTRNSFYISEPGKIVITIENGTFKKKRMFYRSNTRTTVPMFILLS</sequence>
<keyword evidence="7" id="KW-1185">Reference proteome</keyword>
<dbReference type="InterPro" id="IPR001251">
    <property type="entry name" value="CRAL-TRIO_dom"/>
</dbReference>
<dbReference type="CDD" id="cd00170">
    <property type="entry name" value="SEC14"/>
    <property type="match status" value="1"/>
</dbReference>
<dbReference type="SMART" id="SM01100">
    <property type="entry name" value="CRAL_TRIO_N"/>
    <property type="match status" value="1"/>
</dbReference>
<dbReference type="InterPro" id="IPR056794">
    <property type="entry name" value="PATL1-6_C_GOLD"/>
</dbReference>
<dbReference type="SUPFAM" id="SSF46938">
    <property type="entry name" value="CRAL/TRIO N-terminal domain"/>
    <property type="match status" value="1"/>
</dbReference>
<dbReference type="PANTHER" id="PTHR45932">
    <property type="entry name" value="PATELLIN-1"/>
    <property type="match status" value="1"/>
</dbReference>
<keyword evidence="3" id="KW-0472">Membrane</keyword>
<dbReference type="GO" id="GO:0008289">
    <property type="term" value="F:lipid binding"/>
    <property type="evidence" value="ECO:0007669"/>
    <property type="project" value="InterPro"/>
</dbReference>
<dbReference type="PANTHER" id="PTHR45932:SF3">
    <property type="entry name" value="PATELLIN-4-LIKE"/>
    <property type="match status" value="1"/>
</dbReference>
<evidence type="ECO:0000256" key="4">
    <source>
        <dbReference type="SAM" id="MobiDB-lite"/>
    </source>
</evidence>
<gene>
    <name evidence="6" type="ORF">RJT34_22562</name>
</gene>
<dbReference type="InterPro" id="IPR036865">
    <property type="entry name" value="CRAL-TRIO_dom_sf"/>
</dbReference>
<dbReference type="Gene3D" id="3.40.525.10">
    <property type="entry name" value="CRAL-TRIO lipid binding domain"/>
    <property type="match status" value="1"/>
</dbReference>
<accession>A0AAN9FJC7</accession>
<evidence type="ECO:0000313" key="7">
    <source>
        <dbReference type="Proteomes" id="UP001359559"/>
    </source>
</evidence>
<dbReference type="SMART" id="SM00516">
    <property type="entry name" value="SEC14"/>
    <property type="match status" value="1"/>
</dbReference>
<feature type="region of interest" description="Disordered" evidence="4">
    <location>
        <begin position="120"/>
        <end position="141"/>
    </location>
</feature>
<dbReference type="Pfam" id="PF25099">
    <property type="entry name" value="GOLD_PATL1_C"/>
    <property type="match status" value="1"/>
</dbReference>
<dbReference type="Pfam" id="PF00650">
    <property type="entry name" value="CRAL_TRIO"/>
    <property type="match status" value="1"/>
</dbReference>
<dbReference type="InterPro" id="IPR044834">
    <property type="entry name" value="PATL"/>
</dbReference>
<reference evidence="6 7" key="1">
    <citation type="submission" date="2024-01" db="EMBL/GenBank/DDBJ databases">
        <title>The genomes of 5 underutilized Papilionoideae crops provide insights into root nodulation and disease resistance.</title>
        <authorList>
            <person name="Yuan L."/>
        </authorList>
    </citation>
    <scope>NUCLEOTIDE SEQUENCE [LARGE SCALE GENOMIC DNA]</scope>
    <source>
        <strain evidence="6">LY-2023</strain>
        <tissue evidence="6">Leaf</tissue>
    </source>
</reference>
<dbReference type="SUPFAM" id="SSF52087">
    <property type="entry name" value="CRAL/TRIO domain"/>
    <property type="match status" value="1"/>
</dbReference>
<dbReference type="GO" id="GO:0016020">
    <property type="term" value="C:membrane"/>
    <property type="evidence" value="ECO:0007669"/>
    <property type="project" value="UniProtKB-SubCell"/>
</dbReference>
<name>A0AAN9FJC7_CLITE</name>
<organism evidence="6 7">
    <name type="scientific">Clitoria ternatea</name>
    <name type="common">Butterfly pea</name>
    <dbReference type="NCBI Taxonomy" id="43366"/>
    <lineage>
        <taxon>Eukaryota</taxon>
        <taxon>Viridiplantae</taxon>
        <taxon>Streptophyta</taxon>
        <taxon>Embryophyta</taxon>
        <taxon>Tracheophyta</taxon>
        <taxon>Spermatophyta</taxon>
        <taxon>Magnoliopsida</taxon>
        <taxon>eudicotyledons</taxon>
        <taxon>Gunneridae</taxon>
        <taxon>Pentapetalae</taxon>
        <taxon>rosids</taxon>
        <taxon>fabids</taxon>
        <taxon>Fabales</taxon>
        <taxon>Fabaceae</taxon>
        <taxon>Papilionoideae</taxon>
        <taxon>50 kb inversion clade</taxon>
        <taxon>NPAAA clade</taxon>
        <taxon>indigoferoid/millettioid clade</taxon>
        <taxon>Phaseoleae</taxon>
        <taxon>Clitoria</taxon>
    </lineage>
</organism>